<evidence type="ECO:0000313" key="2">
    <source>
        <dbReference type="Proteomes" id="UP000198211"/>
    </source>
</evidence>
<feature type="non-terminal residue" evidence="1">
    <location>
        <position position="1"/>
    </location>
</feature>
<comment type="caution">
    <text evidence="1">The sequence shown here is derived from an EMBL/GenBank/DDBJ whole genome shotgun (WGS) entry which is preliminary data.</text>
</comment>
<keyword evidence="2" id="KW-1185">Reference proteome</keyword>
<dbReference type="EMBL" id="NBNE01000281">
    <property type="protein sequence ID" value="OWZ20871.1"/>
    <property type="molecule type" value="Genomic_DNA"/>
</dbReference>
<dbReference type="AlphaFoldDB" id="A0A225WTF3"/>
<organism evidence="1 2">
    <name type="scientific">Phytophthora megakarya</name>
    <dbReference type="NCBI Taxonomy" id="4795"/>
    <lineage>
        <taxon>Eukaryota</taxon>
        <taxon>Sar</taxon>
        <taxon>Stramenopiles</taxon>
        <taxon>Oomycota</taxon>
        <taxon>Peronosporomycetes</taxon>
        <taxon>Peronosporales</taxon>
        <taxon>Peronosporaceae</taxon>
        <taxon>Phytophthora</taxon>
    </lineage>
</organism>
<evidence type="ECO:0000313" key="1">
    <source>
        <dbReference type="EMBL" id="OWZ20871.1"/>
    </source>
</evidence>
<proteinExistence type="predicted"/>
<reference evidence="2" key="1">
    <citation type="submission" date="2017-03" db="EMBL/GenBank/DDBJ databases">
        <title>Phytopthora megakarya and P. palmivora, two closely related causual agents of cacao black pod achieved similar genome size and gene model numbers by different mechanisms.</title>
        <authorList>
            <person name="Ali S."/>
            <person name="Shao J."/>
            <person name="Larry D.J."/>
            <person name="Kronmiller B."/>
            <person name="Shen D."/>
            <person name="Strem M.D."/>
            <person name="Melnick R.L."/>
            <person name="Guiltinan M.J."/>
            <person name="Tyler B.M."/>
            <person name="Meinhardt L.W."/>
            <person name="Bailey B.A."/>
        </authorList>
    </citation>
    <scope>NUCLEOTIDE SEQUENCE [LARGE SCALE GENOMIC DNA]</scope>
    <source>
        <strain evidence="2">zdho120</strain>
    </source>
</reference>
<gene>
    <name evidence="1" type="ORF">PHMEG_0004670</name>
</gene>
<dbReference type="OrthoDB" id="118383at2759"/>
<dbReference type="Proteomes" id="UP000198211">
    <property type="component" value="Unassembled WGS sequence"/>
</dbReference>
<protein>
    <submittedName>
        <fullName evidence="1">Uncharacterized protein</fullName>
    </submittedName>
</protein>
<name>A0A225WTF3_9STRA</name>
<accession>A0A225WTF3</accession>
<sequence>AKLLGQRLVMHGSVRFSWNSSVNRVDGLLSQSDMVTPLLQLLGNIDDVSLLLGNARVTPEGSLVVGDYVSAYPFYC</sequence>